<keyword evidence="4" id="KW-1185">Reference proteome</keyword>
<gene>
    <name evidence="2" type="ORF">ESW18_11410</name>
    <name evidence="1" type="ORF">LV84_01356</name>
</gene>
<comment type="caution">
    <text evidence="1">The sequence shown here is derived from an EMBL/GenBank/DDBJ whole genome shotgun (WGS) entry which is preliminary data.</text>
</comment>
<evidence type="ECO:0000313" key="3">
    <source>
        <dbReference type="Proteomes" id="UP000249115"/>
    </source>
</evidence>
<dbReference type="Proteomes" id="UP000249115">
    <property type="component" value="Unassembled WGS sequence"/>
</dbReference>
<dbReference type="AlphaFoldDB" id="A0A2W7S8Q4"/>
<reference evidence="2 4" key="2">
    <citation type="submission" date="2019-08" db="EMBL/GenBank/DDBJ databases">
        <title>Genome of Algoriphagus ratkowskyi IC026.</title>
        <authorList>
            <person name="Bowman J.P."/>
        </authorList>
    </citation>
    <scope>NUCLEOTIDE SEQUENCE [LARGE SCALE GENOMIC DNA]</scope>
    <source>
        <strain evidence="2 4">IC026</strain>
    </source>
</reference>
<sequence length="87" mass="10345">MDQKLNQLLEQLYIFLRDQGFSAQSETIRKLIYCVEINDVKKFRKEFKSSMIWGGVGSIRDIDLRDREKQNKLNVYMKELKELGSKV</sequence>
<dbReference type="Proteomes" id="UP000321927">
    <property type="component" value="Unassembled WGS sequence"/>
</dbReference>
<evidence type="ECO:0000313" key="1">
    <source>
        <dbReference type="EMBL" id="PZX59325.1"/>
    </source>
</evidence>
<accession>A0A2W7S8Q4</accession>
<proteinExistence type="predicted"/>
<reference evidence="1 3" key="1">
    <citation type="submission" date="2018-06" db="EMBL/GenBank/DDBJ databases">
        <title>Genomic Encyclopedia of Archaeal and Bacterial Type Strains, Phase II (KMG-II): from individual species to whole genera.</title>
        <authorList>
            <person name="Goeker M."/>
        </authorList>
    </citation>
    <scope>NUCLEOTIDE SEQUENCE [LARGE SCALE GENOMIC DNA]</scope>
    <source>
        <strain evidence="1 3">DSM 22686</strain>
    </source>
</reference>
<evidence type="ECO:0000313" key="4">
    <source>
        <dbReference type="Proteomes" id="UP000321927"/>
    </source>
</evidence>
<name>A0A2W7S8Q4_9BACT</name>
<organism evidence="1 3">
    <name type="scientific">Algoriphagus ratkowskyi</name>
    <dbReference type="NCBI Taxonomy" id="57028"/>
    <lineage>
        <taxon>Bacteria</taxon>
        <taxon>Pseudomonadati</taxon>
        <taxon>Bacteroidota</taxon>
        <taxon>Cytophagia</taxon>
        <taxon>Cytophagales</taxon>
        <taxon>Cyclobacteriaceae</taxon>
        <taxon>Algoriphagus</taxon>
    </lineage>
</organism>
<dbReference type="RefSeq" id="WP_086501223.1">
    <property type="nucleotide sequence ID" value="NZ_MSSV01000007.1"/>
</dbReference>
<protein>
    <submittedName>
        <fullName evidence="1">Uncharacterized protein</fullName>
    </submittedName>
</protein>
<dbReference type="EMBL" id="VORV01000007">
    <property type="protein sequence ID" value="TXD77408.1"/>
    <property type="molecule type" value="Genomic_DNA"/>
</dbReference>
<dbReference type="EMBL" id="QKZU01000004">
    <property type="protein sequence ID" value="PZX59325.1"/>
    <property type="molecule type" value="Genomic_DNA"/>
</dbReference>
<evidence type="ECO:0000313" key="2">
    <source>
        <dbReference type="EMBL" id="TXD77408.1"/>
    </source>
</evidence>